<proteinExistence type="predicted"/>
<gene>
    <name evidence="1" type="ORF">MKP09_10445</name>
</gene>
<keyword evidence="2" id="KW-1185">Reference proteome</keyword>
<protein>
    <submittedName>
        <fullName evidence="1">DUF4983 domain-containing protein</fullName>
    </submittedName>
</protein>
<reference evidence="1 2" key="1">
    <citation type="submission" date="2022-02" db="EMBL/GenBank/DDBJ databases">
        <authorList>
            <person name="Min J."/>
        </authorList>
    </citation>
    <scope>NUCLEOTIDE SEQUENCE [LARGE SCALE GENOMIC DNA]</scope>
    <source>
        <strain evidence="1 2">GR10-1</strain>
    </source>
</reference>
<dbReference type="EMBL" id="JAKWBL010000001">
    <property type="protein sequence ID" value="MCH5598300.1"/>
    <property type="molecule type" value="Genomic_DNA"/>
</dbReference>
<dbReference type="Gene3D" id="2.60.120.200">
    <property type="match status" value="1"/>
</dbReference>
<name>A0ABS9SJ02_9BACT</name>
<evidence type="ECO:0000313" key="1">
    <source>
        <dbReference type="EMBL" id="MCH5598300.1"/>
    </source>
</evidence>
<dbReference type="SUPFAM" id="SSF53649">
    <property type="entry name" value="Alkaline phosphatase-like"/>
    <property type="match status" value="1"/>
</dbReference>
<sequence>MIVAEGATSDAVKEIMPSNISQLLEHAKFSWNTYGDANTTEGGAWVGITAGKSSIGYGIVDSSLSISDAEGEEEDHGEIGYIPNYSQRLLAAGKAGVNTSRMVVVSPWQTLLDVSFKFADKKIYANDDEAVKDSAIKTINESSNLTHMVIDLNSANIAGRQHGFSSSNIQYKDAINKVDGYIGEIVSALKARPTYDIEDWLIIITTTHGVKPDNITYGGATIAERKIFTIYHNENINKQEIVSPELTNALSLNGKADSISMPASMATAYDIPAEGGYTIMFKIRSITKSGSNTALLSKATHGYQNPYGWAFIMVGSNKTYRFGIGDRSSTNGNTFKYYIGGTDTEVSADLNVWDAIAFRVYDSASTRYAEMYTNGKRSPAQNIGNMASAAPASNLVIGTIATSLGSGAHAIISNLSIWNTALTTDEIVNANCSMSISATHPKYGNLIGYWPLDEGEGSVLKNYAPGATGKDFSFTDFGKRVWNLVDQACAISENTFQTSSTDIVPTIFYWLNASVADSWALEGKAWLKDYETEFVK</sequence>
<dbReference type="RefSeq" id="WP_240828244.1">
    <property type="nucleotide sequence ID" value="NZ_JAKWBL010000001.1"/>
</dbReference>
<comment type="caution">
    <text evidence="1">The sequence shown here is derived from an EMBL/GenBank/DDBJ whole genome shotgun (WGS) entry which is preliminary data.</text>
</comment>
<dbReference type="InterPro" id="IPR017850">
    <property type="entry name" value="Alkaline_phosphatase_core_sf"/>
</dbReference>
<organism evidence="1 2">
    <name type="scientific">Niabella ginsengisoli</name>
    <dbReference type="NCBI Taxonomy" id="522298"/>
    <lineage>
        <taxon>Bacteria</taxon>
        <taxon>Pseudomonadati</taxon>
        <taxon>Bacteroidota</taxon>
        <taxon>Chitinophagia</taxon>
        <taxon>Chitinophagales</taxon>
        <taxon>Chitinophagaceae</taxon>
        <taxon>Niabella</taxon>
    </lineage>
</organism>
<dbReference type="Pfam" id="PF13385">
    <property type="entry name" value="Laminin_G_3"/>
    <property type="match status" value="1"/>
</dbReference>
<dbReference type="Proteomes" id="UP001202248">
    <property type="component" value="Unassembled WGS sequence"/>
</dbReference>
<dbReference type="InterPro" id="IPR013320">
    <property type="entry name" value="ConA-like_dom_sf"/>
</dbReference>
<dbReference type="SUPFAM" id="SSF49899">
    <property type="entry name" value="Concanavalin A-like lectins/glucanases"/>
    <property type="match status" value="1"/>
</dbReference>
<dbReference type="Gene3D" id="3.40.720.10">
    <property type="entry name" value="Alkaline Phosphatase, subunit A"/>
    <property type="match status" value="1"/>
</dbReference>
<accession>A0ABS9SJ02</accession>
<evidence type="ECO:0000313" key="2">
    <source>
        <dbReference type="Proteomes" id="UP001202248"/>
    </source>
</evidence>